<keyword evidence="4" id="KW-1185">Reference proteome</keyword>
<dbReference type="AlphaFoldDB" id="A0A182NBC4"/>
<evidence type="ECO:0000256" key="1">
    <source>
        <dbReference type="SAM" id="MobiDB-lite"/>
    </source>
</evidence>
<evidence type="ECO:0000256" key="2">
    <source>
        <dbReference type="SAM" id="Phobius"/>
    </source>
</evidence>
<proteinExistence type="predicted"/>
<reference evidence="3" key="2">
    <citation type="submission" date="2020-05" db="UniProtKB">
        <authorList>
            <consortium name="EnsemblMetazoa"/>
        </authorList>
    </citation>
    <scope>IDENTIFICATION</scope>
    <source>
        <strain evidence="3">WRAIR2</strain>
    </source>
</reference>
<protein>
    <recommendedName>
        <fullName evidence="5">Transmembrane protein</fullName>
    </recommendedName>
</protein>
<keyword evidence="2" id="KW-0472">Membrane</keyword>
<feature type="transmembrane region" description="Helical" evidence="2">
    <location>
        <begin position="117"/>
        <end position="135"/>
    </location>
</feature>
<name>A0A182NBC4_9DIPT</name>
<feature type="region of interest" description="Disordered" evidence="1">
    <location>
        <begin position="190"/>
        <end position="223"/>
    </location>
</feature>
<evidence type="ECO:0008006" key="5">
    <source>
        <dbReference type="Google" id="ProtNLM"/>
    </source>
</evidence>
<organism evidence="3 4">
    <name type="scientific">Anopheles dirus</name>
    <dbReference type="NCBI Taxonomy" id="7168"/>
    <lineage>
        <taxon>Eukaryota</taxon>
        <taxon>Metazoa</taxon>
        <taxon>Ecdysozoa</taxon>
        <taxon>Arthropoda</taxon>
        <taxon>Hexapoda</taxon>
        <taxon>Insecta</taxon>
        <taxon>Pterygota</taxon>
        <taxon>Neoptera</taxon>
        <taxon>Endopterygota</taxon>
        <taxon>Diptera</taxon>
        <taxon>Nematocera</taxon>
        <taxon>Culicoidea</taxon>
        <taxon>Culicidae</taxon>
        <taxon>Anophelinae</taxon>
        <taxon>Anopheles</taxon>
    </lineage>
</organism>
<feature type="transmembrane region" description="Helical" evidence="2">
    <location>
        <begin position="79"/>
        <end position="97"/>
    </location>
</feature>
<accession>A0A182NBC4</accession>
<keyword evidence="2" id="KW-0812">Transmembrane</keyword>
<evidence type="ECO:0000313" key="4">
    <source>
        <dbReference type="Proteomes" id="UP000075884"/>
    </source>
</evidence>
<dbReference type="Proteomes" id="UP000075884">
    <property type="component" value="Unassembled WGS sequence"/>
</dbReference>
<sequence>MAVTLKQEVNLSRRACRLADGSGEQSRARTAPPAENGCSGSSRHPSSGPSGCGERGANSFVPMPAKVLSGTRCAGRSDSLLACLLAAVVMCTGQVLLKLRDATGGWALHQPRIGRLCIYVVLCGALLSNNAFVLARPNLSAPASGEKGVAVPVGQLSPLDLAFDTGSGPLTSASQLKRSAEAAAIIASTAPSSDAGGHGDSPGDELVAGDHGRAEGEEHGEEHVVERYPVSQVDFSRVETPFVIGVWILSASIAKI</sequence>
<feature type="compositionally biased region" description="Low complexity" evidence="1">
    <location>
        <begin position="37"/>
        <end position="49"/>
    </location>
</feature>
<feature type="region of interest" description="Disordered" evidence="1">
    <location>
        <begin position="20"/>
        <end position="55"/>
    </location>
</feature>
<evidence type="ECO:0000313" key="3">
    <source>
        <dbReference type="EnsemblMetazoa" id="ADIR004952-PA"/>
    </source>
</evidence>
<keyword evidence="2" id="KW-1133">Transmembrane helix</keyword>
<reference evidence="4" key="1">
    <citation type="submission" date="2013-03" db="EMBL/GenBank/DDBJ databases">
        <title>The Genome Sequence of Anopheles dirus WRAIR2.</title>
        <authorList>
            <consortium name="The Broad Institute Genomics Platform"/>
            <person name="Neafsey D.E."/>
            <person name="Walton C."/>
            <person name="Walker B."/>
            <person name="Young S.K."/>
            <person name="Zeng Q."/>
            <person name="Gargeya S."/>
            <person name="Fitzgerald M."/>
            <person name="Haas B."/>
            <person name="Abouelleil A."/>
            <person name="Allen A.W."/>
            <person name="Alvarado L."/>
            <person name="Arachchi H.M."/>
            <person name="Berlin A.M."/>
            <person name="Chapman S.B."/>
            <person name="Gainer-Dewar J."/>
            <person name="Goldberg J."/>
            <person name="Griggs A."/>
            <person name="Gujja S."/>
            <person name="Hansen M."/>
            <person name="Howarth C."/>
            <person name="Imamovic A."/>
            <person name="Ireland A."/>
            <person name="Larimer J."/>
            <person name="McCowan C."/>
            <person name="Murphy C."/>
            <person name="Pearson M."/>
            <person name="Poon T.W."/>
            <person name="Priest M."/>
            <person name="Roberts A."/>
            <person name="Saif S."/>
            <person name="Shea T."/>
            <person name="Sisk P."/>
            <person name="Sykes S."/>
            <person name="Wortman J."/>
            <person name="Nusbaum C."/>
            <person name="Birren B."/>
        </authorList>
    </citation>
    <scope>NUCLEOTIDE SEQUENCE [LARGE SCALE GENOMIC DNA]</scope>
    <source>
        <strain evidence="4">WRAIR2</strain>
    </source>
</reference>
<feature type="compositionally biased region" description="Basic and acidic residues" evidence="1">
    <location>
        <begin position="208"/>
        <end position="223"/>
    </location>
</feature>
<dbReference type="EnsemblMetazoa" id="ADIR004952-RA">
    <property type="protein sequence ID" value="ADIR004952-PA"/>
    <property type="gene ID" value="ADIR004952"/>
</dbReference>
<dbReference type="VEuPathDB" id="VectorBase:ADIR004952"/>
<dbReference type="STRING" id="7168.A0A182NBC4"/>